<evidence type="ECO:0000313" key="5">
    <source>
        <dbReference type="Proteomes" id="UP000215914"/>
    </source>
</evidence>
<dbReference type="PANTHER" id="PTHR31099:SF41">
    <property type="entry name" value="TRANSPOSASE (PUTATIVE), GYPSY TYPE-RELATED"/>
    <property type="match status" value="1"/>
</dbReference>
<accession>A0A251UPP7</accession>
<feature type="domain" description="Transposase (putative) gypsy type" evidence="2">
    <location>
        <begin position="37"/>
        <end position="95"/>
    </location>
</feature>
<dbReference type="Gramene" id="mRNA:HanXRQr2_Chr05g0217901">
    <property type="protein sequence ID" value="mRNA:HanXRQr2_Chr05g0217901"/>
    <property type="gene ID" value="HanXRQr2_Chr05g0217901"/>
</dbReference>
<organism evidence="4 5">
    <name type="scientific">Helianthus annuus</name>
    <name type="common">Common sunflower</name>
    <dbReference type="NCBI Taxonomy" id="4232"/>
    <lineage>
        <taxon>Eukaryota</taxon>
        <taxon>Viridiplantae</taxon>
        <taxon>Streptophyta</taxon>
        <taxon>Embryophyta</taxon>
        <taxon>Tracheophyta</taxon>
        <taxon>Spermatophyta</taxon>
        <taxon>Magnoliopsida</taxon>
        <taxon>eudicotyledons</taxon>
        <taxon>Gunneridae</taxon>
        <taxon>Pentapetalae</taxon>
        <taxon>asterids</taxon>
        <taxon>campanulids</taxon>
        <taxon>Asterales</taxon>
        <taxon>Asteraceae</taxon>
        <taxon>Asteroideae</taxon>
        <taxon>Heliantheae alliance</taxon>
        <taxon>Heliantheae</taxon>
        <taxon>Helianthus</taxon>
    </lineage>
</organism>
<feature type="region of interest" description="Disordered" evidence="1">
    <location>
        <begin position="262"/>
        <end position="289"/>
    </location>
</feature>
<dbReference type="OMA" id="RMHEYEE"/>
<reference evidence="4" key="2">
    <citation type="submission" date="2017-02" db="EMBL/GenBank/DDBJ databases">
        <title>Sunflower complete genome.</title>
        <authorList>
            <person name="Langlade N."/>
            <person name="Munos S."/>
        </authorList>
    </citation>
    <scope>NUCLEOTIDE SEQUENCE [LARGE SCALE GENOMIC DNA]</scope>
    <source>
        <tissue evidence="4">Leaves</tissue>
    </source>
</reference>
<feature type="compositionally biased region" description="Basic residues" evidence="1">
    <location>
        <begin position="266"/>
        <end position="275"/>
    </location>
</feature>
<sequence length="475" mass="53724">MEYGIGNKFKPTAPACDVPIDKCPASSIPLYCRHFEFSNLRHPFSLFVLNLLEYYRVSFGQIHPKGMARVLHFEVLCRALGYDPSLLLFRQFFRLAKNGDWFTFETSKVDACLISSMVTTLGTWKDRFFWVSDSIVPFKMVWRHPDAILNEPEPSESDLNDAFLKAIRECPSRVRPFPEHLLVLLGVSKLWEKANRDPVLMRNGTVMSALEFIKSDDTSDVAFEDVPVVPDENVVVKGAEQRFEGTGYVSVSNVKDFSKSVAPKASTRRSTRRLLKGAPQSTSTEPVELSDHIEASEDQGVEVGAEKEKKLVVHGKKKTPAKKVMVIPVQGSSSRDVEGLDPDEVYMPGWSVKVDDSFKDAAVCEDVLSHIAPPSVHNTIAEMDDDMMLFRMILSTCNLAAMLPQGVARFRKRMHEYEEFSKKKEKMKSSMAAMKKEIDGFAEKEEAWVKKVGELTRRHEIELGDLKKSFEADRL</sequence>
<evidence type="ECO:0000256" key="1">
    <source>
        <dbReference type="SAM" id="MobiDB-lite"/>
    </source>
</evidence>
<dbReference type="EMBL" id="CM007894">
    <property type="protein sequence ID" value="OTG25295.1"/>
    <property type="molecule type" value="Genomic_DNA"/>
</dbReference>
<keyword evidence="5" id="KW-1185">Reference proteome</keyword>
<dbReference type="Proteomes" id="UP000215914">
    <property type="component" value="Chromosome 5"/>
</dbReference>
<reference evidence="3" key="3">
    <citation type="submission" date="2020-06" db="EMBL/GenBank/DDBJ databases">
        <title>Helianthus annuus Genome sequencing and assembly Release 2.</title>
        <authorList>
            <person name="Gouzy J."/>
            <person name="Langlade N."/>
            <person name="Munos S."/>
        </authorList>
    </citation>
    <scope>NUCLEOTIDE SEQUENCE</scope>
    <source>
        <tissue evidence="3">Leaves</tissue>
    </source>
</reference>
<evidence type="ECO:0000313" key="4">
    <source>
        <dbReference type="EMBL" id="OTG25295.1"/>
    </source>
</evidence>
<evidence type="ECO:0000313" key="3">
    <source>
        <dbReference type="EMBL" id="KAF5806146.1"/>
    </source>
</evidence>
<dbReference type="AlphaFoldDB" id="A0A251UPP7"/>
<dbReference type="EMBL" id="MNCJ02000320">
    <property type="protein sequence ID" value="KAF5806146.1"/>
    <property type="molecule type" value="Genomic_DNA"/>
</dbReference>
<dbReference type="InParanoid" id="A0A251UPP7"/>
<name>A0A251UPP7_HELAN</name>
<dbReference type="Pfam" id="PF04195">
    <property type="entry name" value="Transposase_28"/>
    <property type="match status" value="1"/>
</dbReference>
<proteinExistence type="predicted"/>
<reference evidence="3 5" key="1">
    <citation type="journal article" date="2017" name="Nature">
        <title>The sunflower genome provides insights into oil metabolism, flowering and Asterid evolution.</title>
        <authorList>
            <person name="Badouin H."/>
            <person name="Gouzy J."/>
            <person name="Grassa C.J."/>
            <person name="Murat F."/>
            <person name="Staton S.E."/>
            <person name="Cottret L."/>
            <person name="Lelandais-Briere C."/>
            <person name="Owens G.L."/>
            <person name="Carrere S."/>
            <person name="Mayjonade B."/>
            <person name="Legrand L."/>
            <person name="Gill N."/>
            <person name="Kane N.C."/>
            <person name="Bowers J.E."/>
            <person name="Hubner S."/>
            <person name="Bellec A."/>
            <person name="Berard A."/>
            <person name="Berges H."/>
            <person name="Blanchet N."/>
            <person name="Boniface M.C."/>
            <person name="Brunel D."/>
            <person name="Catrice O."/>
            <person name="Chaidir N."/>
            <person name="Claudel C."/>
            <person name="Donnadieu C."/>
            <person name="Faraut T."/>
            <person name="Fievet G."/>
            <person name="Helmstetter N."/>
            <person name="King M."/>
            <person name="Knapp S.J."/>
            <person name="Lai Z."/>
            <person name="Le Paslier M.C."/>
            <person name="Lippi Y."/>
            <person name="Lorenzon L."/>
            <person name="Mandel J.R."/>
            <person name="Marage G."/>
            <person name="Marchand G."/>
            <person name="Marquand E."/>
            <person name="Bret-Mestries E."/>
            <person name="Morien E."/>
            <person name="Nambeesan S."/>
            <person name="Nguyen T."/>
            <person name="Pegot-Espagnet P."/>
            <person name="Pouilly N."/>
            <person name="Raftis F."/>
            <person name="Sallet E."/>
            <person name="Schiex T."/>
            <person name="Thomas J."/>
            <person name="Vandecasteele C."/>
            <person name="Vares D."/>
            <person name="Vear F."/>
            <person name="Vautrin S."/>
            <person name="Crespi M."/>
            <person name="Mangin B."/>
            <person name="Burke J.M."/>
            <person name="Salse J."/>
            <person name="Munos S."/>
            <person name="Vincourt P."/>
            <person name="Rieseberg L.H."/>
            <person name="Langlade N.B."/>
        </authorList>
    </citation>
    <scope>NUCLEOTIDE SEQUENCE [LARGE SCALE GENOMIC DNA]</scope>
    <source>
        <strain evidence="5">cv. SF193</strain>
        <tissue evidence="3">Leaves</tissue>
    </source>
</reference>
<evidence type="ECO:0000259" key="2">
    <source>
        <dbReference type="Pfam" id="PF04195"/>
    </source>
</evidence>
<gene>
    <name evidence="4" type="ORF">HannXRQ_Chr05g0146101</name>
    <name evidence="3" type="ORF">HanXRQr2_Chr05g0217901</name>
</gene>
<protein>
    <submittedName>
        <fullName evidence="4">Putative transposase (Putative), gypsy type</fullName>
    </submittedName>
</protein>
<dbReference type="PANTHER" id="PTHR31099">
    <property type="entry name" value="OS06G0165300 PROTEIN"/>
    <property type="match status" value="1"/>
</dbReference>
<dbReference type="InterPro" id="IPR007321">
    <property type="entry name" value="Transposase_28"/>
</dbReference>